<dbReference type="GO" id="GO:0010043">
    <property type="term" value="P:response to zinc ion"/>
    <property type="evidence" value="ECO:0007669"/>
    <property type="project" value="TreeGrafter"/>
</dbReference>
<keyword evidence="3 6" id="KW-0812">Transmembrane</keyword>
<protein>
    <submittedName>
        <fullName evidence="8">Manganese ABC transporter permease</fullName>
    </submittedName>
</protein>
<reference evidence="8 9" key="1">
    <citation type="submission" date="2015-09" db="EMBL/GenBank/DDBJ databases">
        <title>Draft genome sequence of Kouleothrix aurantiaca JCM 19913.</title>
        <authorList>
            <person name="Hemp J."/>
        </authorList>
    </citation>
    <scope>NUCLEOTIDE SEQUENCE [LARGE SCALE GENOMIC DNA]</scope>
    <source>
        <strain evidence="8 9">COM-B</strain>
    </source>
</reference>
<evidence type="ECO:0000256" key="4">
    <source>
        <dbReference type="ARBA" id="ARBA00022989"/>
    </source>
</evidence>
<comment type="caution">
    <text evidence="8">The sequence shown here is derived from an EMBL/GenBank/DDBJ whole genome shotgun (WGS) entry which is preliminary data.</text>
</comment>
<name>A0A0P9CWU3_9CHLR</name>
<dbReference type="InterPro" id="IPR037294">
    <property type="entry name" value="ABC_BtuC-like"/>
</dbReference>
<comment type="subcellular location">
    <subcellularLocation>
        <location evidence="6">Cell membrane</location>
        <topology evidence="6">Multi-pass membrane protein</topology>
    </subcellularLocation>
    <subcellularLocation>
        <location evidence="1">Membrane</location>
        <topology evidence="1">Multi-pass membrane protein</topology>
    </subcellularLocation>
</comment>
<keyword evidence="5 7" id="KW-0472">Membrane</keyword>
<dbReference type="AlphaFoldDB" id="A0A0P9CWU3"/>
<dbReference type="Gene3D" id="1.10.3470.10">
    <property type="entry name" value="ABC transporter involved in vitamin B12 uptake, BtuC"/>
    <property type="match status" value="1"/>
</dbReference>
<dbReference type="GO" id="GO:0055085">
    <property type="term" value="P:transmembrane transport"/>
    <property type="evidence" value="ECO:0007669"/>
    <property type="project" value="InterPro"/>
</dbReference>
<dbReference type="GO" id="GO:0071281">
    <property type="term" value="P:cellular response to iron ion"/>
    <property type="evidence" value="ECO:0007669"/>
    <property type="project" value="UniProtKB-ARBA"/>
</dbReference>
<evidence type="ECO:0000313" key="9">
    <source>
        <dbReference type="Proteomes" id="UP000050509"/>
    </source>
</evidence>
<dbReference type="FunFam" id="1.10.3470.10:FF:000003">
    <property type="entry name" value="Iron ABC transporter permease SitD"/>
    <property type="match status" value="1"/>
</dbReference>
<feature type="transmembrane region" description="Helical" evidence="7">
    <location>
        <begin position="23"/>
        <end position="42"/>
    </location>
</feature>
<evidence type="ECO:0000256" key="1">
    <source>
        <dbReference type="ARBA" id="ARBA00004141"/>
    </source>
</evidence>
<comment type="similarity">
    <text evidence="2 6">Belongs to the ABC-3 integral membrane protein family.</text>
</comment>
<dbReference type="PANTHER" id="PTHR30477:SF13">
    <property type="entry name" value="IRON TRANSPORT SYSTEM MEMBRANE PROTEIN HI_0360-RELATED"/>
    <property type="match status" value="1"/>
</dbReference>
<keyword evidence="6" id="KW-0813">Transport</keyword>
<feature type="transmembrane region" description="Helical" evidence="7">
    <location>
        <begin position="174"/>
        <end position="197"/>
    </location>
</feature>
<dbReference type="EMBL" id="LJCR01001280">
    <property type="protein sequence ID" value="KPV50652.1"/>
    <property type="molecule type" value="Genomic_DNA"/>
</dbReference>
<evidence type="ECO:0000256" key="5">
    <source>
        <dbReference type="ARBA" id="ARBA00023136"/>
    </source>
</evidence>
<organism evidence="8 9">
    <name type="scientific">Kouleothrix aurantiaca</name>
    <dbReference type="NCBI Taxonomy" id="186479"/>
    <lineage>
        <taxon>Bacteria</taxon>
        <taxon>Bacillati</taxon>
        <taxon>Chloroflexota</taxon>
        <taxon>Chloroflexia</taxon>
        <taxon>Chloroflexales</taxon>
        <taxon>Roseiflexineae</taxon>
        <taxon>Roseiflexaceae</taxon>
        <taxon>Kouleothrix</taxon>
    </lineage>
</organism>
<feature type="transmembrane region" description="Helical" evidence="7">
    <location>
        <begin position="72"/>
        <end position="88"/>
    </location>
</feature>
<sequence length="283" mass="29268">MTCTSLWACVAGPLEFGFMQRGLLAAIMIAIICAVIGAFVVLQELAFIGDALAHASFPGVVIAYLLKFNLELGGALVGIFTALGIGAITRRSKLSQDTAIGVLFAGTFALGVVLLSTVKSYTKDLFGLLLGDVLAIGTGDLWVIAISGALMLALVAALYKELTLLSFDPIQAEVIGLPVGLLHELLLALMAVTIVIAIQTVGIVLVVAMLVTPAATATLLARRFPMVMLLGAIQGVVGVVAGLYLSFYFAVASGATIVLVLTAMFGLALLLAPHLARLRTATA</sequence>
<dbReference type="InterPro" id="IPR001626">
    <property type="entry name" value="ABC_TroCD"/>
</dbReference>
<keyword evidence="9" id="KW-1185">Reference proteome</keyword>
<dbReference type="SUPFAM" id="SSF81345">
    <property type="entry name" value="ABC transporter involved in vitamin B12 uptake, BtuC"/>
    <property type="match status" value="1"/>
</dbReference>
<evidence type="ECO:0000313" key="8">
    <source>
        <dbReference type="EMBL" id="KPV50652.1"/>
    </source>
</evidence>
<evidence type="ECO:0000256" key="3">
    <source>
        <dbReference type="ARBA" id="ARBA00022692"/>
    </source>
</evidence>
<gene>
    <name evidence="8" type="ORF">SE17_25665</name>
</gene>
<feature type="transmembrane region" description="Helical" evidence="7">
    <location>
        <begin position="257"/>
        <end position="276"/>
    </location>
</feature>
<dbReference type="Pfam" id="PF00950">
    <property type="entry name" value="ABC-3"/>
    <property type="match status" value="1"/>
</dbReference>
<evidence type="ECO:0000256" key="6">
    <source>
        <dbReference type="RuleBase" id="RU003943"/>
    </source>
</evidence>
<evidence type="ECO:0000256" key="7">
    <source>
        <dbReference type="SAM" id="Phobius"/>
    </source>
</evidence>
<keyword evidence="4 7" id="KW-1133">Transmembrane helix</keyword>
<feature type="transmembrane region" description="Helical" evidence="7">
    <location>
        <begin position="100"/>
        <end position="121"/>
    </location>
</feature>
<evidence type="ECO:0000256" key="2">
    <source>
        <dbReference type="ARBA" id="ARBA00008034"/>
    </source>
</evidence>
<feature type="transmembrane region" description="Helical" evidence="7">
    <location>
        <begin position="141"/>
        <end position="162"/>
    </location>
</feature>
<feature type="transmembrane region" description="Helical" evidence="7">
    <location>
        <begin position="228"/>
        <end position="251"/>
    </location>
</feature>
<feature type="transmembrane region" description="Helical" evidence="7">
    <location>
        <begin position="47"/>
        <end position="66"/>
    </location>
</feature>
<dbReference type="GO" id="GO:0043190">
    <property type="term" value="C:ATP-binding cassette (ABC) transporter complex"/>
    <property type="evidence" value="ECO:0007669"/>
    <property type="project" value="InterPro"/>
</dbReference>
<accession>A0A0P9CWU3</accession>
<proteinExistence type="inferred from homology"/>
<dbReference type="Proteomes" id="UP000050509">
    <property type="component" value="Unassembled WGS sequence"/>
</dbReference>
<dbReference type="PANTHER" id="PTHR30477">
    <property type="entry name" value="ABC-TRANSPORTER METAL-BINDING PROTEIN"/>
    <property type="match status" value="1"/>
</dbReference>